<dbReference type="GO" id="GO:0016787">
    <property type="term" value="F:hydrolase activity"/>
    <property type="evidence" value="ECO:0007669"/>
    <property type="project" value="UniProtKB-KW"/>
</dbReference>
<dbReference type="InterPro" id="IPR027417">
    <property type="entry name" value="P-loop_NTPase"/>
</dbReference>
<dbReference type="Ensembl" id="ENSPMGT00000030131.1">
    <property type="protein sequence ID" value="ENSPMGP00000028301.1"/>
    <property type="gene ID" value="ENSPMGG00000022787.1"/>
</dbReference>
<evidence type="ECO:0000256" key="4">
    <source>
        <dbReference type="ARBA" id="ARBA00023134"/>
    </source>
</evidence>
<feature type="domain" description="IRG-type G" evidence="5">
    <location>
        <begin position="70"/>
        <end position="251"/>
    </location>
</feature>
<dbReference type="STRING" id="409849.ENSPMGP00000028301"/>
<dbReference type="PANTHER" id="PTHR32341">
    <property type="entry name" value="INTERFERON-INDUCIBLE GTPASE"/>
    <property type="match status" value="1"/>
</dbReference>
<dbReference type="Gene3D" id="3.40.50.300">
    <property type="entry name" value="P-loop containing nucleotide triphosphate hydrolases"/>
    <property type="match status" value="1"/>
</dbReference>
<dbReference type="PANTHER" id="PTHR32341:SF10">
    <property type="entry name" value="INTERFERON-INDUCIBLE GTPASE 5"/>
    <property type="match status" value="1"/>
</dbReference>
<proteinExistence type="inferred from homology"/>
<dbReference type="Pfam" id="PF05049">
    <property type="entry name" value="IIGP"/>
    <property type="match status" value="1"/>
</dbReference>
<dbReference type="PROSITE" id="PS51716">
    <property type="entry name" value="G_IRG"/>
    <property type="match status" value="1"/>
</dbReference>
<sequence>GEPHHNWVDGTEDNKIMLNDKHITHYNCLLSFLFPVAKEWKEELQAALQNNDQALAATKALDYIERLNNLPLTIAITGEAGSGKSSLVNALRGIKNKTKDAAPTGVKETTIEPKEYPHPQNQKIKIWDLPGIGTTRFTADKYLQHVGFEKYDFFIIVSNDRFRENDAKLAQEIQRMNKKFYFVRSKIDHNIQDEKDSDPDLNEEELLKTIRDDCTEGLQDLGIKSPKVFLVSSLRLHLYDFNLLWKTLERELPEHQRDVLLLALPNISQEVIEQKKKALGSRIKWLTLASAAGAAVPVPGFSEGLDLTMILAFTILCLRSLGLTRESLQKLSEVSGVSLENLKAELKSPLASAGEVTKELLLRVLSMSATHIVVADPPLEKLHSAMGTKNMIEKV</sequence>
<dbReference type="InterPro" id="IPR007743">
    <property type="entry name" value="Immunity-related_GTPase-like"/>
</dbReference>
<evidence type="ECO:0000256" key="1">
    <source>
        <dbReference type="ARBA" id="ARBA00005429"/>
    </source>
</evidence>
<keyword evidence="3" id="KW-0378">Hydrolase</keyword>
<dbReference type="GO" id="GO:0005525">
    <property type="term" value="F:GTP binding"/>
    <property type="evidence" value="ECO:0007669"/>
    <property type="project" value="UniProtKB-KW"/>
</dbReference>
<dbReference type="InterPro" id="IPR030385">
    <property type="entry name" value="G_IRG_dom"/>
</dbReference>
<evidence type="ECO:0000313" key="7">
    <source>
        <dbReference type="Proteomes" id="UP000261520"/>
    </source>
</evidence>
<dbReference type="FunFam" id="3.40.50.300:FF:000541">
    <property type="entry name" value="Immunity related GTPase M"/>
    <property type="match status" value="1"/>
</dbReference>
<dbReference type="Proteomes" id="UP000261520">
    <property type="component" value="Unplaced"/>
</dbReference>
<protein>
    <recommendedName>
        <fullName evidence="5">IRG-type G domain-containing protein</fullName>
    </recommendedName>
</protein>
<dbReference type="AlphaFoldDB" id="A0A3B4BHL1"/>
<organism evidence="6 7">
    <name type="scientific">Periophthalmus magnuspinnatus</name>
    <dbReference type="NCBI Taxonomy" id="409849"/>
    <lineage>
        <taxon>Eukaryota</taxon>
        <taxon>Metazoa</taxon>
        <taxon>Chordata</taxon>
        <taxon>Craniata</taxon>
        <taxon>Vertebrata</taxon>
        <taxon>Euteleostomi</taxon>
        <taxon>Actinopterygii</taxon>
        <taxon>Neopterygii</taxon>
        <taxon>Teleostei</taxon>
        <taxon>Neoteleostei</taxon>
        <taxon>Acanthomorphata</taxon>
        <taxon>Gobiaria</taxon>
        <taxon>Gobiiformes</taxon>
        <taxon>Gobioidei</taxon>
        <taxon>Gobiidae</taxon>
        <taxon>Oxudercinae</taxon>
        <taxon>Periophthalmus</taxon>
    </lineage>
</organism>
<reference evidence="6" key="2">
    <citation type="submission" date="2025-09" db="UniProtKB">
        <authorList>
            <consortium name="Ensembl"/>
        </authorList>
    </citation>
    <scope>IDENTIFICATION</scope>
</reference>
<keyword evidence="2" id="KW-0547">Nucleotide-binding</keyword>
<dbReference type="SUPFAM" id="SSF52540">
    <property type="entry name" value="P-loop containing nucleoside triphosphate hydrolases"/>
    <property type="match status" value="1"/>
</dbReference>
<dbReference type="InterPro" id="IPR051515">
    <property type="entry name" value="IRG"/>
</dbReference>
<dbReference type="GO" id="GO:0016020">
    <property type="term" value="C:membrane"/>
    <property type="evidence" value="ECO:0007669"/>
    <property type="project" value="InterPro"/>
</dbReference>
<evidence type="ECO:0000259" key="5">
    <source>
        <dbReference type="PROSITE" id="PS51716"/>
    </source>
</evidence>
<evidence type="ECO:0000256" key="2">
    <source>
        <dbReference type="ARBA" id="ARBA00022741"/>
    </source>
</evidence>
<reference evidence="6" key="1">
    <citation type="submission" date="2025-08" db="UniProtKB">
        <authorList>
            <consortium name="Ensembl"/>
        </authorList>
    </citation>
    <scope>IDENTIFICATION</scope>
</reference>
<keyword evidence="4" id="KW-0342">GTP-binding</keyword>
<keyword evidence="7" id="KW-1185">Reference proteome</keyword>
<name>A0A3B4BHL1_9GOBI</name>
<comment type="similarity">
    <text evidence="1">Belongs to the TRAFAC class dynamin-like GTPase superfamily. IRG family.</text>
</comment>
<evidence type="ECO:0000256" key="3">
    <source>
        <dbReference type="ARBA" id="ARBA00022801"/>
    </source>
</evidence>
<evidence type="ECO:0000313" key="6">
    <source>
        <dbReference type="Ensembl" id="ENSPMGP00000028301.1"/>
    </source>
</evidence>
<accession>A0A3B4BHL1</accession>